<dbReference type="SUPFAM" id="SSF143503">
    <property type="entry name" value="PUG domain-like"/>
    <property type="match status" value="1"/>
</dbReference>
<accession>A0AAN8XZ60</accession>
<dbReference type="CDD" id="cd10461">
    <property type="entry name" value="PUB_UBA_plant"/>
    <property type="match status" value="1"/>
</dbReference>
<evidence type="ECO:0000313" key="4">
    <source>
        <dbReference type="Proteomes" id="UP001371456"/>
    </source>
</evidence>
<dbReference type="Gene3D" id="1.20.58.2190">
    <property type="match status" value="1"/>
</dbReference>
<evidence type="ECO:0000313" key="3">
    <source>
        <dbReference type="EMBL" id="KAK6772857.1"/>
    </source>
</evidence>
<dbReference type="SMART" id="SM00580">
    <property type="entry name" value="PUG"/>
    <property type="match status" value="1"/>
</dbReference>
<evidence type="ECO:0000259" key="2">
    <source>
        <dbReference type="PROSITE" id="PS00028"/>
    </source>
</evidence>
<feature type="domain" description="C2H2-type" evidence="2">
    <location>
        <begin position="8"/>
        <end position="30"/>
    </location>
</feature>
<dbReference type="PROSITE" id="PS00028">
    <property type="entry name" value="ZINC_FINGER_C2H2_1"/>
    <property type="match status" value="2"/>
</dbReference>
<sequence length="453" mass="50820">MSGVSLQCGDCGTLFKSVAEAQEHAEVTSHANFSESTEAVLNLVCTACGKPCRSKTESDLHTKRTGHTEFTDKTAEGVKPISLEVPKAKADDDADMAEVGDDSGTGQHEEMVVPEVDRNLLSELETMGFSKARAIRALHFSAKPQEGGKGEVGAECQFYYDVDLPILYVTVDHVVACNASLEAAVNWVVEHESDPDIDETPMVPASSKKGEAPRPSLTPEEIKMKQLELRERARKKKEEEERQREREREKERIRIGKELLEAKRIEEDNERKRIIALRKAEKAEEQRAREKIRQKLEEDKAERRRKLGLPAEDPASPKPSAPVVEEKKSSFLPVRPATKAERMRECLRTLKQTHKDDEAKVKTAFNTLLTYAKNVATNPNEEKFRKIRLSNAAFQDRIGKLQGGIEFLEHCGFEKIEGGEFLYLPREKVDIAVLNTAGTELNNAIKNPFFGVL</sequence>
<dbReference type="InterPro" id="IPR009060">
    <property type="entry name" value="UBA-like_sf"/>
</dbReference>
<evidence type="ECO:0000256" key="1">
    <source>
        <dbReference type="SAM" id="MobiDB-lite"/>
    </source>
</evidence>
<dbReference type="InterPro" id="IPR013087">
    <property type="entry name" value="Znf_C2H2_type"/>
</dbReference>
<reference evidence="3 4" key="1">
    <citation type="submission" date="2024-02" db="EMBL/GenBank/DDBJ databases">
        <title>de novo genome assembly of Solanum bulbocastanum strain 11H21.</title>
        <authorList>
            <person name="Hosaka A.J."/>
        </authorList>
    </citation>
    <scope>NUCLEOTIDE SEQUENCE [LARGE SCALE GENOMIC DNA]</scope>
    <source>
        <tissue evidence="3">Young leaves</tissue>
    </source>
</reference>
<dbReference type="Pfam" id="PF24560">
    <property type="entry name" value="zf-C2H2_OTU1_C"/>
    <property type="match status" value="1"/>
</dbReference>
<protein>
    <recommendedName>
        <fullName evidence="2">C2H2-type domain-containing protein</fullName>
    </recommendedName>
</protein>
<dbReference type="InterPro" id="IPR057766">
    <property type="entry name" value="Znf-C2H2_OTU1-like_C"/>
</dbReference>
<gene>
    <name evidence="3" type="ORF">RDI58_028095</name>
</gene>
<dbReference type="EMBL" id="JBANQN010000012">
    <property type="protein sequence ID" value="KAK6772857.1"/>
    <property type="molecule type" value="Genomic_DNA"/>
</dbReference>
<name>A0AAN8XZ60_SOLBU</name>
<feature type="region of interest" description="Disordered" evidence="1">
    <location>
        <begin position="293"/>
        <end position="332"/>
    </location>
</feature>
<dbReference type="Proteomes" id="UP001371456">
    <property type="component" value="Unassembled WGS sequence"/>
</dbReference>
<dbReference type="InterPro" id="IPR036339">
    <property type="entry name" value="PUB-like_dom_sf"/>
</dbReference>
<dbReference type="Gene3D" id="1.10.8.10">
    <property type="entry name" value="DNA helicase RuvA subunit, C-terminal domain"/>
    <property type="match status" value="1"/>
</dbReference>
<dbReference type="AlphaFoldDB" id="A0AAN8XZ60"/>
<feature type="compositionally biased region" description="Basic and acidic residues" evidence="1">
    <location>
        <begin position="220"/>
        <end position="250"/>
    </location>
</feature>
<dbReference type="PANTHER" id="PTHR46713:SF1">
    <property type="entry name" value="F13M7.16 PROTEIN"/>
    <property type="match status" value="1"/>
</dbReference>
<feature type="compositionally biased region" description="Basic and acidic residues" evidence="1">
    <location>
        <begin position="293"/>
        <end position="302"/>
    </location>
</feature>
<proteinExistence type="predicted"/>
<feature type="domain" description="C2H2-type" evidence="2">
    <location>
        <begin position="45"/>
        <end position="67"/>
    </location>
</feature>
<feature type="region of interest" description="Disordered" evidence="1">
    <location>
        <begin position="194"/>
        <end position="250"/>
    </location>
</feature>
<dbReference type="Pfam" id="PF09409">
    <property type="entry name" value="PUB"/>
    <property type="match status" value="1"/>
</dbReference>
<dbReference type="InterPro" id="IPR018997">
    <property type="entry name" value="PUB_domain"/>
</dbReference>
<organism evidence="3 4">
    <name type="scientific">Solanum bulbocastanum</name>
    <name type="common">Wild potato</name>
    <dbReference type="NCBI Taxonomy" id="147425"/>
    <lineage>
        <taxon>Eukaryota</taxon>
        <taxon>Viridiplantae</taxon>
        <taxon>Streptophyta</taxon>
        <taxon>Embryophyta</taxon>
        <taxon>Tracheophyta</taxon>
        <taxon>Spermatophyta</taxon>
        <taxon>Magnoliopsida</taxon>
        <taxon>eudicotyledons</taxon>
        <taxon>Gunneridae</taxon>
        <taxon>Pentapetalae</taxon>
        <taxon>asterids</taxon>
        <taxon>lamiids</taxon>
        <taxon>Solanales</taxon>
        <taxon>Solanaceae</taxon>
        <taxon>Solanoideae</taxon>
        <taxon>Solaneae</taxon>
        <taxon>Solanum</taxon>
    </lineage>
</organism>
<keyword evidence="4" id="KW-1185">Reference proteome</keyword>
<dbReference type="PANTHER" id="PTHR46713">
    <property type="entry name" value="F13M7.16 PROTEIN"/>
    <property type="match status" value="1"/>
</dbReference>
<comment type="caution">
    <text evidence="3">The sequence shown here is derived from an EMBL/GenBank/DDBJ whole genome shotgun (WGS) entry which is preliminary data.</text>
</comment>
<dbReference type="SUPFAM" id="SSF46934">
    <property type="entry name" value="UBA-like"/>
    <property type="match status" value="1"/>
</dbReference>